<reference evidence="9" key="1">
    <citation type="submission" date="2025-08" db="UniProtKB">
        <authorList>
            <consortium name="RefSeq"/>
        </authorList>
    </citation>
    <scope>IDENTIFICATION</scope>
</reference>
<sequence length="990" mass="109447">MDFRNPSDRSEGSSRSTGFFLLRLLSDGADLFSLLPDRIYTVGRDKRRCDIIVVDGRRCVSRMHCQVFFDGSNGKLRLVDGFFLQARPSVNGVFLNGRRLRRGATKDLSVGDEILLGCRNRSSSCCMARSGFVVEMIVFRGAAGGSDAHKVFDSMRAVDPGALSDVGLRARAGLLLRYCGKVLQSADPVSYLRNSLHLEIGTGIAGIEKIRGSGDDLLAAVAKNYGHVVVQSGKDRVFSGNPIKKVRKTGGPFQPREDILWRSCNSNGKKLFLNKLDLVGCDMADQGNVVSLLELFHPVESLVRVFAATFTSDIPWFLSSCRLPSHLPITIACHSTERCWSSSHDKRTSKPYSSYPNLLLVYPPFPDIIAFGKDRKKQGVACHHPKLFVLQRESGIRVIVTSANLVSKQWKNVTNTVWFQDFLRRSSPDYSSLFGRPEHTKCDFAAQLAGFIASLIIDVPSQAHWITELAKFDFTGSQGHLVASVPGIYVQNPPYFGADHCLSAKQIERLQPNAVDFLGSAHSSVVGLRHRFSTTSDATGAQLKILASILGKGRENASGLFEVLLRRNNNIPADVNAVSVLVADLDEFSEGDCLQLGFLPRDVASWVSPLSDSGFFRFSAFIYPKEALAAALDESNMKAQLILYVSQGPKFSEISRLIQPMHVVPLCSLLASIQRCLGLWRLEEVLSQHKWPELLENDFVYASSSIGTSVSTQFLATFSSAAGKRLYEHVDSDESDPEWGCWSAKHEAINPSMKIVFPTIERVKNGAHGILPSRFMLSLSEKTWQRLRTTNIFRDAVPNPDNRIGYPMHVKIARRRFHSKTGKTSFGWIYSGSHNFSAAAWGQIVHLPSQSKIPGARAIANELSPRLHICNYELGILIVVPPSKEVDKESLGLDEVILPFVTPAPKYREGDRPATTKAMREALAEAAVAEGEISAAVFAAEDGDVQGEEEVEEEEEEEGISETAEFVAEEKEEERIYAEMLWSQMDSSES</sequence>
<feature type="domain" description="FHA" evidence="7">
    <location>
        <begin position="40"/>
        <end position="100"/>
    </location>
</feature>
<dbReference type="GO" id="GO:0006281">
    <property type="term" value="P:DNA repair"/>
    <property type="evidence" value="ECO:0007669"/>
    <property type="project" value="InterPro"/>
</dbReference>
<dbReference type="Pfam" id="PF08797">
    <property type="entry name" value="HIRAN"/>
    <property type="match status" value="1"/>
</dbReference>
<feature type="site" description="Interaction with DNA" evidence="5">
    <location>
        <position position="837"/>
    </location>
</feature>
<protein>
    <submittedName>
        <fullName evidence="9">Uncharacterized protein LOC120261995 isoform X1</fullName>
    </submittedName>
</protein>
<evidence type="ECO:0000313" key="9">
    <source>
        <dbReference type="RefSeq" id="XP_039125961.1"/>
    </source>
</evidence>
<dbReference type="Gene3D" id="3.30.70.2330">
    <property type="match status" value="1"/>
</dbReference>
<dbReference type="Pfam" id="PF00498">
    <property type="entry name" value="FHA"/>
    <property type="match status" value="1"/>
</dbReference>
<evidence type="ECO:0000259" key="7">
    <source>
        <dbReference type="PROSITE" id="PS50006"/>
    </source>
</evidence>
<dbReference type="RefSeq" id="XP_039125961.1">
    <property type="nucleotide sequence ID" value="XM_039270027.1"/>
</dbReference>
<evidence type="ECO:0000256" key="2">
    <source>
        <dbReference type="ARBA" id="ARBA00022801"/>
    </source>
</evidence>
<dbReference type="GO" id="GO:0008270">
    <property type="term" value="F:zinc ion binding"/>
    <property type="evidence" value="ECO:0007669"/>
    <property type="project" value="InterPro"/>
</dbReference>
<dbReference type="GO" id="GO:0008081">
    <property type="term" value="F:phosphoric diester hydrolase activity"/>
    <property type="evidence" value="ECO:0007669"/>
    <property type="project" value="InterPro"/>
</dbReference>
<proteinExistence type="predicted"/>
<dbReference type="SUPFAM" id="SSF56024">
    <property type="entry name" value="Phospholipase D/nuclease"/>
    <property type="match status" value="2"/>
</dbReference>
<feature type="binding site" evidence="4">
    <location>
        <position position="386"/>
    </location>
    <ligand>
        <name>substrate</name>
    </ligand>
</feature>
<dbReference type="InterPro" id="IPR014905">
    <property type="entry name" value="HIRAN"/>
</dbReference>
<dbReference type="GO" id="GO:0003676">
    <property type="term" value="F:nucleic acid binding"/>
    <property type="evidence" value="ECO:0007669"/>
    <property type="project" value="InterPro"/>
</dbReference>
<evidence type="ECO:0000256" key="3">
    <source>
        <dbReference type="PIRSR" id="PIRSR610347-1"/>
    </source>
</evidence>
<gene>
    <name evidence="9" type="primary">LOC120261995</name>
</gene>
<dbReference type="Pfam" id="PF06087">
    <property type="entry name" value="Tyr-DNA_phospho"/>
    <property type="match status" value="2"/>
</dbReference>
<dbReference type="GO" id="GO:0016818">
    <property type="term" value="F:hydrolase activity, acting on acid anhydrides, in phosphorus-containing anhydrides"/>
    <property type="evidence" value="ECO:0007669"/>
    <property type="project" value="InterPro"/>
</dbReference>
<feature type="binding site" evidence="4">
    <location>
        <position position="811"/>
    </location>
    <ligand>
        <name>substrate</name>
    </ligand>
</feature>
<evidence type="ECO:0000256" key="4">
    <source>
        <dbReference type="PIRSR" id="PIRSR610347-2"/>
    </source>
</evidence>
<dbReference type="PANTHER" id="PTHR12415">
    <property type="entry name" value="TYROSYL-DNA PHOSPHODIESTERASE 1"/>
    <property type="match status" value="1"/>
</dbReference>
<keyword evidence="8" id="KW-1185">Reference proteome</keyword>
<dbReference type="AlphaFoldDB" id="A0AB40BFE4"/>
<name>A0AB40BFE4_DIOCR</name>
<dbReference type="Gene3D" id="3.30.870.10">
    <property type="entry name" value="Endonuclease Chain A"/>
    <property type="match status" value="2"/>
</dbReference>
<dbReference type="PROSITE" id="PS50006">
    <property type="entry name" value="FHA_DOMAIN"/>
    <property type="match status" value="1"/>
</dbReference>
<dbReference type="Gene3D" id="2.60.200.20">
    <property type="match status" value="1"/>
</dbReference>
<evidence type="ECO:0000256" key="5">
    <source>
        <dbReference type="PIRSR" id="PIRSR610347-3"/>
    </source>
</evidence>
<feature type="active site" description="Proton donor/acceptor" evidence="3">
    <location>
        <position position="809"/>
    </location>
</feature>
<dbReference type="CDD" id="cd09123">
    <property type="entry name" value="PLDc_Tdp1_2"/>
    <property type="match status" value="1"/>
</dbReference>
<evidence type="ECO:0000256" key="1">
    <source>
        <dbReference type="ARBA" id="ARBA00022723"/>
    </source>
</evidence>
<keyword evidence="2" id="KW-0378">Hydrolase</keyword>
<accession>A0AB40BFE4</accession>
<dbReference type="GeneID" id="120261995"/>
<organism evidence="8 9">
    <name type="scientific">Dioscorea cayennensis subsp. rotundata</name>
    <name type="common">White Guinea yam</name>
    <name type="synonym">Dioscorea rotundata</name>
    <dbReference type="NCBI Taxonomy" id="55577"/>
    <lineage>
        <taxon>Eukaryota</taxon>
        <taxon>Viridiplantae</taxon>
        <taxon>Streptophyta</taxon>
        <taxon>Embryophyta</taxon>
        <taxon>Tracheophyta</taxon>
        <taxon>Spermatophyta</taxon>
        <taxon>Magnoliopsida</taxon>
        <taxon>Liliopsida</taxon>
        <taxon>Dioscoreales</taxon>
        <taxon>Dioscoreaceae</taxon>
        <taxon>Dioscorea</taxon>
    </lineage>
</organism>
<dbReference type="Proteomes" id="UP001515500">
    <property type="component" value="Chromosome 5"/>
</dbReference>
<dbReference type="InterPro" id="IPR000253">
    <property type="entry name" value="FHA_dom"/>
</dbReference>
<evidence type="ECO:0000313" key="8">
    <source>
        <dbReference type="Proteomes" id="UP001515500"/>
    </source>
</evidence>
<evidence type="ECO:0000256" key="6">
    <source>
        <dbReference type="SAM" id="MobiDB-lite"/>
    </source>
</evidence>
<dbReference type="SMART" id="SM00240">
    <property type="entry name" value="FHA"/>
    <property type="match status" value="1"/>
</dbReference>
<feature type="active site" description="Nucleophile" evidence="3">
    <location>
        <position position="384"/>
    </location>
</feature>
<dbReference type="CDD" id="cd09122">
    <property type="entry name" value="PLDc_Tdp1_1"/>
    <property type="match status" value="1"/>
</dbReference>
<dbReference type="PANTHER" id="PTHR12415:SF3">
    <property type="entry name" value="OS04G0403400 PROTEIN"/>
    <property type="match status" value="1"/>
</dbReference>
<dbReference type="InterPro" id="IPR010347">
    <property type="entry name" value="Tdp1"/>
</dbReference>
<feature type="compositionally biased region" description="Acidic residues" evidence="6">
    <location>
        <begin position="943"/>
        <end position="960"/>
    </location>
</feature>
<dbReference type="InterPro" id="IPR008984">
    <property type="entry name" value="SMAD_FHA_dom_sf"/>
</dbReference>
<feature type="region of interest" description="Disordered" evidence="6">
    <location>
        <begin position="943"/>
        <end position="971"/>
    </location>
</feature>
<keyword evidence="1" id="KW-0479">Metal-binding</keyword>
<dbReference type="SUPFAM" id="SSF49879">
    <property type="entry name" value="SMAD/FHA domain"/>
    <property type="match status" value="1"/>
</dbReference>
<dbReference type="GO" id="GO:0005634">
    <property type="term" value="C:nucleus"/>
    <property type="evidence" value="ECO:0007669"/>
    <property type="project" value="InterPro"/>
</dbReference>
<dbReference type="CDD" id="cd00060">
    <property type="entry name" value="FHA"/>
    <property type="match status" value="1"/>
</dbReference>